<dbReference type="Proteomes" id="UP000036681">
    <property type="component" value="Unplaced"/>
</dbReference>
<accession>A0A0M3IW37</accession>
<evidence type="ECO:0000313" key="1">
    <source>
        <dbReference type="Proteomes" id="UP000036681"/>
    </source>
</evidence>
<reference evidence="2" key="1">
    <citation type="submission" date="2017-02" db="UniProtKB">
        <authorList>
            <consortium name="WormBaseParasite"/>
        </authorList>
    </citation>
    <scope>IDENTIFICATION</scope>
</reference>
<dbReference type="WBParaSite" id="ALUE_0002296501-mRNA-1">
    <property type="protein sequence ID" value="ALUE_0002296501-mRNA-1"/>
    <property type="gene ID" value="ALUE_0002296501"/>
</dbReference>
<organism evidence="1 2">
    <name type="scientific">Ascaris lumbricoides</name>
    <name type="common">Giant roundworm</name>
    <dbReference type="NCBI Taxonomy" id="6252"/>
    <lineage>
        <taxon>Eukaryota</taxon>
        <taxon>Metazoa</taxon>
        <taxon>Ecdysozoa</taxon>
        <taxon>Nematoda</taxon>
        <taxon>Chromadorea</taxon>
        <taxon>Rhabditida</taxon>
        <taxon>Spirurina</taxon>
        <taxon>Ascaridomorpha</taxon>
        <taxon>Ascaridoidea</taxon>
        <taxon>Ascarididae</taxon>
        <taxon>Ascaris</taxon>
    </lineage>
</organism>
<sequence>MISIATHLSQIDSIFCKCLTLLEIGRHRTIWWISCEGSNRNRFTCGEA</sequence>
<protein>
    <submittedName>
        <fullName evidence="2">ABC transporter</fullName>
    </submittedName>
</protein>
<proteinExistence type="predicted"/>
<name>A0A0M3IW37_ASCLU</name>
<dbReference type="AlphaFoldDB" id="A0A0M3IW37"/>
<evidence type="ECO:0000313" key="2">
    <source>
        <dbReference type="WBParaSite" id="ALUE_0002296501-mRNA-1"/>
    </source>
</evidence>
<keyword evidence="1" id="KW-1185">Reference proteome</keyword>